<evidence type="ECO:0000313" key="6">
    <source>
        <dbReference type="EnsemblPlants" id="TuG1812G0700000154.01.T01"/>
    </source>
</evidence>
<dbReference type="SUPFAM" id="SSF57667">
    <property type="entry name" value="beta-beta-alpha zinc fingers"/>
    <property type="match status" value="1"/>
</dbReference>
<dbReference type="PANTHER" id="PTHR34396">
    <property type="entry name" value="OS03G0264950 PROTEIN-RELATED"/>
    <property type="match status" value="1"/>
</dbReference>
<keyword evidence="2 4" id="KW-0863">Zinc-finger</keyword>
<protein>
    <recommendedName>
        <fullName evidence="5">BED-type domain-containing protein</fullName>
    </recommendedName>
</protein>
<evidence type="ECO:0000256" key="2">
    <source>
        <dbReference type="ARBA" id="ARBA00022771"/>
    </source>
</evidence>
<feature type="domain" description="BED-type" evidence="5">
    <location>
        <begin position="105"/>
        <end position="163"/>
    </location>
</feature>
<dbReference type="GO" id="GO:1990837">
    <property type="term" value="F:sequence-specific double-stranded DNA binding"/>
    <property type="evidence" value="ECO:0007669"/>
    <property type="project" value="TreeGrafter"/>
</dbReference>
<reference evidence="6" key="2">
    <citation type="submission" date="2018-03" db="EMBL/GenBank/DDBJ databases">
        <title>The Triticum urartu genome reveals the dynamic nature of wheat genome evolution.</title>
        <authorList>
            <person name="Ling H."/>
            <person name="Ma B."/>
            <person name="Shi X."/>
            <person name="Liu H."/>
            <person name="Dong L."/>
            <person name="Sun H."/>
            <person name="Cao Y."/>
            <person name="Gao Q."/>
            <person name="Zheng S."/>
            <person name="Li Y."/>
            <person name="Yu Y."/>
            <person name="Du H."/>
            <person name="Qi M."/>
            <person name="Li Y."/>
            <person name="Yu H."/>
            <person name="Cui Y."/>
            <person name="Wang N."/>
            <person name="Chen C."/>
            <person name="Wu H."/>
            <person name="Zhao Y."/>
            <person name="Zhang J."/>
            <person name="Li Y."/>
            <person name="Zhou W."/>
            <person name="Zhang B."/>
            <person name="Hu W."/>
            <person name="Eijk M."/>
            <person name="Tang J."/>
            <person name="Witsenboer H."/>
            <person name="Zhao S."/>
            <person name="Li Z."/>
            <person name="Zhang A."/>
            <person name="Wang D."/>
            <person name="Liang C."/>
        </authorList>
    </citation>
    <scope>NUCLEOTIDE SEQUENCE [LARGE SCALE GENOMIC DNA]</scope>
    <source>
        <strain evidence="6">cv. G1812</strain>
    </source>
</reference>
<keyword evidence="1" id="KW-0479">Metal-binding</keyword>
<dbReference type="Proteomes" id="UP000015106">
    <property type="component" value="Chromosome 7"/>
</dbReference>
<proteinExistence type="predicted"/>
<dbReference type="GO" id="GO:0006357">
    <property type="term" value="P:regulation of transcription by RNA polymerase II"/>
    <property type="evidence" value="ECO:0007669"/>
    <property type="project" value="TreeGrafter"/>
</dbReference>
<evidence type="ECO:0000256" key="1">
    <source>
        <dbReference type="ARBA" id="ARBA00022723"/>
    </source>
</evidence>
<evidence type="ECO:0000259" key="5">
    <source>
        <dbReference type="PROSITE" id="PS50808"/>
    </source>
</evidence>
<dbReference type="AlphaFoldDB" id="A0A8R7V037"/>
<dbReference type="InterPro" id="IPR003656">
    <property type="entry name" value="Znf_BED"/>
</dbReference>
<dbReference type="PROSITE" id="PS50808">
    <property type="entry name" value="ZF_BED"/>
    <property type="match status" value="1"/>
</dbReference>
<evidence type="ECO:0000313" key="7">
    <source>
        <dbReference type="Proteomes" id="UP000015106"/>
    </source>
</evidence>
<dbReference type="GO" id="GO:0005634">
    <property type="term" value="C:nucleus"/>
    <property type="evidence" value="ECO:0007669"/>
    <property type="project" value="TreeGrafter"/>
</dbReference>
<evidence type="ECO:0000256" key="4">
    <source>
        <dbReference type="PROSITE-ProRule" id="PRU00027"/>
    </source>
</evidence>
<accession>A0A8R7V037</accession>
<sequence length="174" mass="19179">MEEGVGWLALAILASPLIDKHDPWVSEAGLAEEIDGLKSEIKGVHMVVSAVKGRALGNEALAGSLVHLKEVLYDARNLVDDLDYYRLQQGKPASIEPTSSSHGKRLRSKAWDHFVVTRDGYDNPVQAECKYCHTIVQCKTKYGTGVLSRHVRSASCMEITRSLPSHQPQDSSPR</sequence>
<dbReference type="SMART" id="SM00614">
    <property type="entry name" value="ZnF_BED"/>
    <property type="match status" value="1"/>
</dbReference>
<dbReference type="InterPro" id="IPR053031">
    <property type="entry name" value="Cuticle_assoc_protein"/>
</dbReference>
<dbReference type="Gramene" id="TuG1812G0700000154.01.T01">
    <property type="protein sequence ID" value="TuG1812G0700000154.01.T01"/>
    <property type="gene ID" value="TuG1812G0700000154.01"/>
</dbReference>
<dbReference type="PANTHER" id="PTHR34396:SF25">
    <property type="entry name" value="BOUNDARY ELEMENT ASSOCIATED FACTOR"/>
    <property type="match status" value="1"/>
</dbReference>
<keyword evidence="3" id="KW-0862">Zinc</keyword>
<dbReference type="EnsemblPlants" id="TuG1812G0700000154.01.T01">
    <property type="protein sequence ID" value="TuG1812G0700000154.01.T01"/>
    <property type="gene ID" value="TuG1812G0700000154.01"/>
</dbReference>
<reference evidence="7" key="1">
    <citation type="journal article" date="2013" name="Nature">
        <title>Draft genome of the wheat A-genome progenitor Triticum urartu.</title>
        <authorList>
            <person name="Ling H.Q."/>
            <person name="Zhao S."/>
            <person name="Liu D."/>
            <person name="Wang J."/>
            <person name="Sun H."/>
            <person name="Zhang C."/>
            <person name="Fan H."/>
            <person name="Li D."/>
            <person name="Dong L."/>
            <person name="Tao Y."/>
            <person name="Gao C."/>
            <person name="Wu H."/>
            <person name="Li Y."/>
            <person name="Cui Y."/>
            <person name="Guo X."/>
            <person name="Zheng S."/>
            <person name="Wang B."/>
            <person name="Yu K."/>
            <person name="Liang Q."/>
            <person name="Yang W."/>
            <person name="Lou X."/>
            <person name="Chen J."/>
            <person name="Feng M."/>
            <person name="Jian J."/>
            <person name="Zhang X."/>
            <person name="Luo G."/>
            <person name="Jiang Y."/>
            <person name="Liu J."/>
            <person name="Wang Z."/>
            <person name="Sha Y."/>
            <person name="Zhang B."/>
            <person name="Wu H."/>
            <person name="Tang D."/>
            <person name="Shen Q."/>
            <person name="Xue P."/>
            <person name="Zou S."/>
            <person name="Wang X."/>
            <person name="Liu X."/>
            <person name="Wang F."/>
            <person name="Yang Y."/>
            <person name="An X."/>
            <person name="Dong Z."/>
            <person name="Zhang K."/>
            <person name="Zhang X."/>
            <person name="Luo M.C."/>
            <person name="Dvorak J."/>
            <person name="Tong Y."/>
            <person name="Wang J."/>
            <person name="Yang H."/>
            <person name="Li Z."/>
            <person name="Wang D."/>
            <person name="Zhang A."/>
            <person name="Wang J."/>
        </authorList>
    </citation>
    <scope>NUCLEOTIDE SEQUENCE</scope>
    <source>
        <strain evidence="7">cv. G1812</strain>
    </source>
</reference>
<evidence type="ECO:0000256" key="3">
    <source>
        <dbReference type="ARBA" id="ARBA00022833"/>
    </source>
</evidence>
<reference evidence="6" key="3">
    <citation type="submission" date="2022-06" db="UniProtKB">
        <authorList>
            <consortium name="EnsemblPlants"/>
        </authorList>
    </citation>
    <scope>IDENTIFICATION</scope>
</reference>
<dbReference type="GO" id="GO:0008270">
    <property type="term" value="F:zinc ion binding"/>
    <property type="evidence" value="ECO:0007669"/>
    <property type="project" value="UniProtKB-KW"/>
</dbReference>
<dbReference type="InterPro" id="IPR036236">
    <property type="entry name" value="Znf_C2H2_sf"/>
</dbReference>
<name>A0A8R7V037_TRIUA</name>
<keyword evidence="7" id="KW-1185">Reference proteome</keyword>
<organism evidence="6 7">
    <name type="scientific">Triticum urartu</name>
    <name type="common">Red wild einkorn</name>
    <name type="synonym">Crithodium urartu</name>
    <dbReference type="NCBI Taxonomy" id="4572"/>
    <lineage>
        <taxon>Eukaryota</taxon>
        <taxon>Viridiplantae</taxon>
        <taxon>Streptophyta</taxon>
        <taxon>Embryophyta</taxon>
        <taxon>Tracheophyta</taxon>
        <taxon>Spermatophyta</taxon>
        <taxon>Magnoliopsida</taxon>
        <taxon>Liliopsida</taxon>
        <taxon>Poales</taxon>
        <taxon>Poaceae</taxon>
        <taxon>BOP clade</taxon>
        <taxon>Pooideae</taxon>
        <taxon>Triticodae</taxon>
        <taxon>Triticeae</taxon>
        <taxon>Triticinae</taxon>
        <taxon>Triticum</taxon>
    </lineage>
</organism>